<organism evidence="1 2">
    <name type="scientific">Ligilactobacillus agilis</name>
    <dbReference type="NCBI Taxonomy" id="1601"/>
    <lineage>
        <taxon>Bacteria</taxon>
        <taxon>Bacillati</taxon>
        <taxon>Bacillota</taxon>
        <taxon>Bacilli</taxon>
        <taxon>Lactobacillales</taxon>
        <taxon>Lactobacillaceae</taxon>
        <taxon>Ligilactobacillus</taxon>
    </lineage>
</organism>
<evidence type="ECO:0008006" key="3">
    <source>
        <dbReference type="Google" id="ProtNLM"/>
    </source>
</evidence>
<protein>
    <recommendedName>
        <fullName evidence="3">DNA-binding protein</fullName>
    </recommendedName>
</protein>
<dbReference type="Proteomes" id="UP000215261">
    <property type="component" value="Unassembled WGS sequence"/>
</dbReference>
<evidence type="ECO:0000313" key="1">
    <source>
        <dbReference type="EMBL" id="OXS41022.1"/>
    </source>
</evidence>
<evidence type="ECO:0000313" key="2">
    <source>
        <dbReference type="Proteomes" id="UP000215261"/>
    </source>
</evidence>
<sequence>MDLFSEQIKAEIKLIVKEAVEDVLAEKSLVKPQVPQGALVFNRKEASKRLGVAPATFDKLRAEIGYVKYPGVAKIMWSDEALQEYVRKSERKS</sequence>
<reference evidence="1 2" key="1">
    <citation type="submission" date="2016-03" db="EMBL/GenBank/DDBJ databases">
        <title>Sequencing of Lactobacillus Species from Commercial Turkeys.</title>
        <authorList>
            <person name="Johnson T.J."/>
            <person name="Youmans B.P."/>
            <person name="Case K.A."/>
        </authorList>
    </citation>
    <scope>NUCLEOTIDE SEQUENCE [LARGE SCALE GENOMIC DNA]</scope>
    <source>
        <strain evidence="1 2">UMNLA1</strain>
    </source>
</reference>
<proteinExistence type="predicted"/>
<dbReference type="AlphaFoldDB" id="A0A231Q1L4"/>
<dbReference type="EMBL" id="LUGO01000035">
    <property type="protein sequence ID" value="OXS41022.1"/>
    <property type="molecule type" value="Genomic_DNA"/>
</dbReference>
<name>A0A231Q1L4_9LACO</name>
<accession>A0A231Q1L4</accession>
<comment type="caution">
    <text evidence="1">The sequence shown here is derived from an EMBL/GenBank/DDBJ whole genome shotgun (WGS) entry which is preliminary data.</text>
</comment>
<dbReference type="RefSeq" id="WP_094075270.1">
    <property type="nucleotide sequence ID" value="NZ_LUGO01000035.1"/>
</dbReference>
<gene>
    <name evidence="1" type="ORF">AYP69_03370</name>
</gene>